<dbReference type="SMART" id="SM00042">
    <property type="entry name" value="CUB"/>
    <property type="match status" value="1"/>
</dbReference>
<feature type="region of interest" description="Disordered" evidence="3">
    <location>
        <begin position="1265"/>
        <end position="1356"/>
    </location>
</feature>
<feature type="compositionally biased region" description="Polar residues" evidence="3">
    <location>
        <begin position="1282"/>
        <end position="1297"/>
    </location>
</feature>
<evidence type="ECO:0000313" key="6">
    <source>
        <dbReference type="EMBL" id="KAA0191106.1"/>
    </source>
</evidence>
<comment type="caution">
    <text evidence="6">The sequence shown here is derived from an EMBL/GenBank/DDBJ whole genome shotgun (WGS) entry which is preliminary data.</text>
</comment>
<feature type="disulfide bond" evidence="2">
    <location>
        <begin position="513"/>
        <end position="531"/>
    </location>
</feature>
<accession>A0A8E0RR80</accession>
<dbReference type="InterPro" id="IPR002172">
    <property type="entry name" value="LDrepeatLR_classA_rpt"/>
</dbReference>
<keyword evidence="4" id="KW-1133">Transmembrane helix</keyword>
<dbReference type="Gene3D" id="4.10.400.10">
    <property type="entry name" value="Low-density Lipoprotein Receptor"/>
    <property type="match status" value="1"/>
</dbReference>
<keyword evidence="4" id="KW-0812">Transmembrane</keyword>
<evidence type="ECO:0000259" key="5">
    <source>
        <dbReference type="PROSITE" id="PS01180"/>
    </source>
</evidence>
<proteinExistence type="predicted"/>
<protein>
    <submittedName>
        <fullName evidence="6">Neuropilin and tolloid protein 2</fullName>
    </submittedName>
</protein>
<organism evidence="6 7">
    <name type="scientific">Fasciolopsis buskii</name>
    <dbReference type="NCBI Taxonomy" id="27845"/>
    <lineage>
        <taxon>Eukaryota</taxon>
        <taxon>Metazoa</taxon>
        <taxon>Spiralia</taxon>
        <taxon>Lophotrochozoa</taxon>
        <taxon>Platyhelminthes</taxon>
        <taxon>Trematoda</taxon>
        <taxon>Digenea</taxon>
        <taxon>Plagiorchiida</taxon>
        <taxon>Echinostomata</taxon>
        <taxon>Echinostomatoidea</taxon>
        <taxon>Fasciolidae</taxon>
        <taxon>Fasciolopsis</taxon>
    </lineage>
</organism>
<dbReference type="SMART" id="SM00192">
    <property type="entry name" value="LDLa"/>
    <property type="match status" value="1"/>
</dbReference>
<dbReference type="SUPFAM" id="SSF57424">
    <property type="entry name" value="LDL receptor-like module"/>
    <property type="match status" value="1"/>
</dbReference>
<feature type="compositionally biased region" description="Low complexity" evidence="3">
    <location>
        <begin position="1332"/>
        <end position="1344"/>
    </location>
</feature>
<keyword evidence="1 2" id="KW-1015">Disulfide bond</keyword>
<dbReference type="PANTHER" id="PTHR46908">
    <property type="entry name" value="CUBILIN-LIKE PROTEIN"/>
    <property type="match status" value="1"/>
</dbReference>
<comment type="caution">
    <text evidence="2">Lacks conserved residue(s) required for the propagation of feature annotation.</text>
</comment>
<dbReference type="CDD" id="cd00112">
    <property type="entry name" value="LDLa"/>
    <property type="match status" value="1"/>
</dbReference>
<dbReference type="PANTHER" id="PTHR46908:SF4">
    <property type="entry name" value="TUMOR NECROSIS FACTOR-INDUCIBLE GENE 6 PROTEIN"/>
    <property type="match status" value="1"/>
</dbReference>
<dbReference type="OrthoDB" id="9971251at2759"/>
<dbReference type="EMBL" id="LUCM01006553">
    <property type="protein sequence ID" value="KAA0191106.1"/>
    <property type="molecule type" value="Genomic_DNA"/>
</dbReference>
<evidence type="ECO:0000313" key="7">
    <source>
        <dbReference type="Proteomes" id="UP000728185"/>
    </source>
</evidence>
<feature type="compositionally biased region" description="Basic and acidic residues" evidence="3">
    <location>
        <begin position="915"/>
        <end position="935"/>
    </location>
</feature>
<feature type="transmembrane region" description="Helical" evidence="4">
    <location>
        <begin position="542"/>
        <end position="564"/>
    </location>
</feature>
<feature type="region of interest" description="Disordered" evidence="3">
    <location>
        <begin position="43"/>
        <end position="102"/>
    </location>
</feature>
<reference evidence="6" key="1">
    <citation type="submission" date="2019-05" db="EMBL/GenBank/DDBJ databases">
        <title>Annotation for the trematode Fasciolopsis buski.</title>
        <authorList>
            <person name="Choi Y.-J."/>
        </authorList>
    </citation>
    <scope>NUCLEOTIDE SEQUENCE</scope>
    <source>
        <strain evidence="6">HT</strain>
        <tissue evidence="6">Whole worm</tissue>
    </source>
</reference>
<dbReference type="InterPro" id="IPR052129">
    <property type="entry name" value="Spermadhesin-Link_domain"/>
</dbReference>
<keyword evidence="4" id="KW-0472">Membrane</keyword>
<feature type="disulfide bond" evidence="2">
    <location>
        <begin position="506"/>
        <end position="518"/>
    </location>
</feature>
<feature type="compositionally biased region" description="Polar residues" evidence="3">
    <location>
        <begin position="939"/>
        <end position="951"/>
    </location>
</feature>
<evidence type="ECO:0000256" key="3">
    <source>
        <dbReference type="SAM" id="MobiDB-lite"/>
    </source>
</evidence>
<keyword evidence="7" id="KW-1185">Reference proteome</keyword>
<dbReference type="InterPro" id="IPR036055">
    <property type="entry name" value="LDL_receptor-like_sf"/>
</dbReference>
<feature type="compositionally biased region" description="Low complexity" evidence="3">
    <location>
        <begin position="988"/>
        <end position="998"/>
    </location>
</feature>
<evidence type="ECO:0000256" key="2">
    <source>
        <dbReference type="PROSITE-ProRule" id="PRU00124"/>
    </source>
</evidence>
<feature type="compositionally biased region" description="Basic residues" evidence="3">
    <location>
        <begin position="92"/>
        <end position="102"/>
    </location>
</feature>
<dbReference type="InterPro" id="IPR035914">
    <property type="entry name" value="Sperma_CUB_dom_sf"/>
</dbReference>
<feature type="transmembrane region" description="Helical" evidence="4">
    <location>
        <begin position="642"/>
        <end position="664"/>
    </location>
</feature>
<feature type="region of interest" description="Disordered" evidence="3">
    <location>
        <begin position="806"/>
        <end position="1001"/>
    </location>
</feature>
<dbReference type="CDD" id="cd00041">
    <property type="entry name" value="CUB"/>
    <property type="match status" value="1"/>
</dbReference>
<name>A0A8E0RR80_9TREM</name>
<dbReference type="Pfam" id="PF00431">
    <property type="entry name" value="CUB"/>
    <property type="match status" value="1"/>
</dbReference>
<feature type="compositionally biased region" description="Basic and acidic residues" evidence="3">
    <location>
        <begin position="960"/>
        <end position="978"/>
    </location>
</feature>
<evidence type="ECO:0000256" key="1">
    <source>
        <dbReference type="ARBA" id="ARBA00023157"/>
    </source>
</evidence>
<feature type="domain" description="CUB" evidence="5">
    <location>
        <begin position="120"/>
        <end position="262"/>
    </location>
</feature>
<sequence length="1413" mass="156914">MLQLREFVLVPLSYRCLVFMYLINWIKTDPIYQMTTPIALTRSSGQITPPSDLNHSRTLRTIPPPGTNAPSLSSMNPGPLGTPNRVLNQSAQRRHNPSWRRRRRFAEADRESLPGQDPRCHHFLHSVEVVQQRDPSVMTDFFGVSAAQKRVKEYQFQTPNWPKPFPFEVDCIKIISAPTKHHRILLNFRGVFELEPEPNCLGDFLEVRDGAFGFSPLLGRFCSRRVPNVGNGIQTTGQFMWLRFRSDATIQHRGFQAVYRFYETRFRHRMDMQAGETWKLDQNFLLGNLQDYSQDLRHLPIEAAFDIRAPNGTNIVMFVNQVKAPQSFSWTCDPDRLLDENPRFRCLRKSPAFFGPAPEQRLTSDVNLRLNKIAIQDPSSIIDGRHTLFEVYEKWSISAYSPPCPKVRRFCDDTVGLPKTEKAMEWQRHFHFRHPRAVIRILLPSILEEPPKMNLTRKRRTVASEHVVDKSAAGRQVTLPYLEQMPEFEFQISILKRTTPSRRNPCEENWVACDRDTCIPQAFWCDGISNCPQRQDEGQQCLALYIMAASGWLVCILDVAMGFLHTIGKTVIYEGVPKINVDGARVLTVDFWRPRLQSMDPNAIGPDGRRLADLGKSSYELRKEQEQQEAEAARLAAQKLHLSILGSLGLILATVTVTCVVMAIRRRRRTRIRVQAVKGTDPPIPSLISTMDSKPVRLNHIMSTGTLLEKPAPAVNATDGRRVRRNGRTRPVFTLTKSNSIPEQDTRHGATRADESTAFAGVGDTGWNSTDSMNAPLLWHKQSALISGPERSKTQGNHHIQMDGAQWNHNAPSNLPYHESGGARTSAVDQTTGTPRVGRSPAKQTGQTVSAGTGRSMGMGAGTGMAVAAPMPRPSPAHSTRMDHPAGPAGLTDRFSGRSGLGKSATGGATQHAAKSRDAFRRMGDRGSPREETHRISGTRVSSVVSQTNTPEIVVGSRKFRADGKQDGQVRTGRQDKRSPHHQGLTDQPQQRQPPNQQHLPSCRMISRTQSWGGGLRLAGTTPFFDGHWEVTRTTDGQESPDLIAADGTTIYRRGSPLIDSNVHPRAPELKVTNLRATEAARFLRGVPVYRCRDMELPDTLVPEHLMGRTAIHVSLPNVNGTFGFQTSATVTPCEDRPGGAIRLATIQAKRDFKPPLAKRPRIVPSRPEPRDTEQWIATSYGTDTDDDFSTAAVMLEECAVVTNGSMIKPITACTSSSSTTTNTSQAMAAELAVLRSLKPGAGGSRNIVPVPGSQRPYLTNGACGLIQMSSPRSSSVSNVSTDEGSLGTSNGQGLDQSESEGLYPLRKAPQPEYSTDSEGSSPQMMLYPSTQQQKQQQQEKQQQSSIDPTSPHYRPMVRCVGDRAVGLNVDVVKSTGALMYPTTADAGLKRTYAPPKKQRLPYKLRLLDNNST</sequence>
<feature type="compositionally biased region" description="Low complexity" evidence="3">
    <location>
        <begin position="1270"/>
        <end position="1281"/>
    </location>
</feature>
<dbReference type="Proteomes" id="UP000728185">
    <property type="component" value="Unassembled WGS sequence"/>
</dbReference>
<dbReference type="SUPFAM" id="SSF49854">
    <property type="entry name" value="Spermadhesin, CUB domain"/>
    <property type="match status" value="1"/>
</dbReference>
<evidence type="ECO:0000256" key="4">
    <source>
        <dbReference type="SAM" id="Phobius"/>
    </source>
</evidence>
<dbReference type="FunFam" id="2.60.120.290:FF:000005">
    <property type="entry name" value="Procollagen C-endopeptidase enhancer 1"/>
    <property type="match status" value="1"/>
</dbReference>
<dbReference type="PROSITE" id="PS01180">
    <property type="entry name" value="CUB"/>
    <property type="match status" value="1"/>
</dbReference>
<dbReference type="Gene3D" id="2.60.120.290">
    <property type="entry name" value="Spermadhesin, CUB domain"/>
    <property type="match status" value="1"/>
</dbReference>
<feature type="compositionally biased region" description="Polar residues" evidence="3">
    <location>
        <begin position="43"/>
        <end position="53"/>
    </location>
</feature>
<dbReference type="InterPro" id="IPR000859">
    <property type="entry name" value="CUB_dom"/>
</dbReference>
<gene>
    <name evidence="6" type="ORF">FBUS_04154</name>
</gene>
<feature type="compositionally biased region" description="Polar residues" evidence="3">
    <location>
        <begin position="1313"/>
        <end position="1324"/>
    </location>
</feature>
<dbReference type="PROSITE" id="PS50068">
    <property type="entry name" value="LDLRA_2"/>
    <property type="match status" value="1"/>
</dbReference>